<feature type="compositionally biased region" description="Polar residues" evidence="3">
    <location>
        <begin position="626"/>
        <end position="637"/>
    </location>
</feature>
<dbReference type="RefSeq" id="XP_025364403.1">
    <property type="nucleotide sequence ID" value="XM_025505550.1"/>
</dbReference>
<dbReference type="Proteomes" id="UP000245884">
    <property type="component" value="Unassembled WGS sequence"/>
</dbReference>
<gene>
    <name evidence="4" type="ORF">BDZ90DRAFT_230638</name>
</gene>
<evidence type="ECO:0000313" key="4">
    <source>
        <dbReference type="EMBL" id="PWN29791.1"/>
    </source>
</evidence>
<keyword evidence="5" id="KW-1185">Reference proteome</keyword>
<feature type="region of interest" description="Disordered" evidence="3">
    <location>
        <begin position="451"/>
        <end position="477"/>
    </location>
</feature>
<evidence type="ECO:0008006" key="6">
    <source>
        <dbReference type="Google" id="ProtNLM"/>
    </source>
</evidence>
<keyword evidence="2" id="KW-0963">Cytoplasm</keyword>
<sequence length="876" mass="91627">MPGAAASIEQELDKLSLSSNPDQLIAAFEADADQRSRALATLSLSRAASDQASLASLYAPLASRLEDVAEAKGYAAALRLLSTLSSISPPAVQGILFANAAVRPLWTSAFPKVTSPDPLLDLLRADLLAALVSDAAMKTDVLKAKELVAWLRAAGPQHSETEDERVALVAHLALYKLHQRPSSSQLPADAGEELQRSSSDDDTLLLLSRSQVLTANAQALADESSRISLLAALEALSYLSSGPPSRKDLIANDAPFLQALCAMPGKLGQQKNRRAVFPSRGGDEGKASSSYQMDSTLSKADGLAPADTSVQYALSTIILNLVAYPPALTGEEKQMQKLKAMANAKQQEKGQGGQSAPQEEAEPSAKIDARVNKAMQAGVADTLVSLVLSGGVDASNSTALNPSTAVRDTVSNALLNLTVKQDKQQRGRLAQAGGAKALVALSSDVIARLKQQRERKQENQSKTGSTPQPASASAGVPPPLSSLQALARLCVTHSPALLFGGGSSGSSASSTAVSATLPFLTALYLHLTSNPLQRFEALLALTNVASLSPEAGRAVASAKLRDELKGQKGGLAGGEGPTTILDGLESSILLEGNDMIRRAAVELLCNLVQDETAFARWSGEEENEASSKAQRKPQQITSAEGGEERSSEGSRARHRLHLLVALCAPAAANAMSGETSLPTRMASAGAVATLCSSAIACEHLLSLRARTLNIVARLIRPGVAVKAGAGGQQEAKIVELTEGDHEVLPDSNGGESDDDVVDEEEESGLEQQDAVSWAQGASHARASLALRGVTIASCLVQYVAWRREQKKGDVGVFKAELEGCGMLEALKGAALEGAREMQQGAAGQGVKEGAAEQEARAMRGEVTRLCIEALKEMSKW</sequence>
<accession>A0A316UZQ8</accession>
<dbReference type="Gene3D" id="1.25.10.10">
    <property type="entry name" value="Leucine-rich Repeat Variant"/>
    <property type="match status" value="1"/>
</dbReference>
<protein>
    <recommendedName>
        <fullName evidence="6">UNC-45/Cro1/She4 central domain-containing protein</fullName>
    </recommendedName>
</protein>
<comment type="subcellular location">
    <subcellularLocation>
        <location evidence="1">Cytoplasm</location>
    </subcellularLocation>
</comment>
<dbReference type="EMBL" id="KZ819663">
    <property type="protein sequence ID" value="PWN29791.1"/>
    <property type="molecule type" value="Genomic_DNA"/>
</dbReference>
<name>A0A316UZQ8_9BASI</name>
<dbReference type="GO" id="GO:0005737">
    <property type="term" value="C:cytoplasm"/>
    <property type="evidence" value="ECO:0007669"/>
    <property type="project" value="UniProtKB-SubCell"/>
</dbReference>
<dbReference type="GeneID" id="37027373"/>
<feature type="region of interest" description="Disordered" evidence="3">
    <location>
        <begin position="618"/>
        <end position="650"/>
    </location>
</feature>
<reference evidence="4 5" key="1">
    <citation type="journal article" date="2018" name="Mol. Biol. Evol.">
        <title>Broad Genomic Sampling Reveals a Smut Pathogenic Ancestry of the Fungal Clade Ustilaginomycotina.</title>
        <authorList>
            <person name="Kijpornyongpan T."/>
            <person name="Mondo S.J."/>
            <person name="Barry K."/>
            <person name="Sandor L."/>
            <person name="Lee J."/>
            <person name="Lipzen A."/>
            <person name="Pangilinan J."/>
            <person name="LaButti K."/>
            <person name="Hainaut M."/>
            <person name="Henrissat B."/>
            <person name="Grigoriev I.V."/>
            <person name="Spatafora J.W."/>
            <person name="Aime M.C."/>
        </authorList>
    </citation>
    <scope>NUCLEOTIDE SEQUENCE [LARGE SCALE GENOMIC DNA]</scope>
    <source>
        <strain evidence="4 5">MCA 5214</strain>
    </source>
</reference>
<evidence type="ECO:0000313" key="5">
    <source>
        <dbReference type="Proteomes" id="UP000245884"/>
    </source>
</evidence>
<feature type="compositionally biased region" description="Polar residues" evidence="3">
    <location>
        <begin position="460"/>
        <end position="471"/>
    </location>
</feature>
<dbReference type="InterPro" id="IPR016024">
    <property type="entry name" value="ARM-type_fold"/>
</dbReference>
<dbReference type="GO" id="GO:0051879">
    <property type="term" value="F:Hsp90 protein binding"/>
    <property type="evidence" value="ECO:0007669"/>
    <property type="project" value="TreeGrafter"/>
</dbReference>
<dbReference type="STRING" id="1569628.A0A316UZQ8"/>
<feature type="region of interest" description="Disordered" evidence="3">
    <location>
        <begin position="338"/>
        <end position="365"/>
    </location>
</feature>
<proteinExistence type="predicted"/>
<feature type="region of interest" description="Disordered" evidence="3">
    <location>
        <begin position="737"/>
        <end position="770"/>
    </location>
</feature>
<evidence type="ECO:0000256" key="2">
    <source>
        <dbReference type="ARBA" id="ARBA00022490"/>
    </source>
</evidence>
<evidence type="ECO:0000256" key="1">
    <source>
        <dbReference type="ARBA" id="ARBA00004496"/>
    </source>
</evidence>
<dbReference type="OrthoDB" id="3366777at2759"/>
<feature type="compositionally biased region" description="Acidic residues" evidence="3">
    <location>
        <begin position="751"/>
        <end position="764"/>
    </location>
</feature>
<dbReference type="AlphaFoldDB" id="A0A316UZQ8"/>
<organism evidence="4 5">
    <name type="scientific">Jaminaea rosea</name>
    <dbReference type="NCBI Taxonomy" id="1569628"/>
    <lineage>
        <taxon>Eukaryota</taxon>
        <taxon>Fungi</taxon>
        <taxon>Dikarya</taxon>
        <taxon>Basidiomycota</taxon>
        <taxon>Ustilaginomycotina</taxon>
        <taxon>Exobasidiomycetes</taxon>
        <taxon>Microstromatales</taxon>
        <taxon>Microstromatales incertae sedis</taxon>
        <taxon>Jaminaea</taxon>
    </lineage>
</organism>
<dbReference type="PANTHER" id="PTHR45994:SF1">
    <property type="entry name" value="FI21225P1"/>
    <property type="match status" value="1"/>
</dbReference>
<dbReference type="SUPFAM" id="SSF48371">
    <property type="entry name" value="ARM repeat"/>
    <property type="match status" value="1"/>
</dbReference>
<dbReference type="PANTHER" id="PTHR45994">
    <property type="entry name" value="FI21225P1"/>
    <property type="match status" value="1"/>
</dbReference>
<dbReference type="InterPro" id="IPR011989">
    <property type="entry name" value="ARM-like"/>
</dbReference>
<evidence type="ECO:0000256" key="3">
    <source>
        <dbReference type="SAM" id="MobiDB-lite"/>
    </source>
</evidence>